<evidence type="ECO:0000313" key="1">
    <source>
        <dbReference type="EMBL" id="MBC3441377.1"/>
    </source>
</evidence>
<dbReference type="EMBL" id="JABWRE010000007">
    <property type="protein sequence ID" value="MBC3441377.1"/>
    <property type="molecule type" value="Genomic_DNA"/>
</dbReference>
<name>A0A923FY32_9PSED</name>
<reference evidence="1" key="1">
    <citation type="journal article" date="2020" name="Microorganisms">
        <title>Reliable Identification of Environmental Pseudomonas Isolates Using the rpoD Gene.</title>
        <authorList>
            <consortium name="The Broad Institute Genome Sequencing Platform"/>
            <person name="Girard L."/>
            <person name="Lood C."/>
            <person name="Rokni-Zadeh H."/>
            <person name="van Noort V."/>
            <person name="Lavigne R."/>
            <person name="De Mot R."/>
        </authorList>
    </citation>
    <scope>NUCLEOTIDE SEQUENCE</scope>
    <source>
        <strain evidence="1">SWRI10</strain>
    </source>
</reference>
<evidence type="ECO:0000313" key="2">
    <source>
        <dbReference type="EMBL" id="MBV4536893.1"/>
    </source>
</evidence>
<accession>A0A923FY32</accession>
<sequence>MDFSDDVHQEPDIEITLDQFKDFLFEAERSDKCPVCPHRGAWNFYIDKARGLGGQSLMALTPMISRYPESEEDTYYVLTMDCPQCGYMSYTNSKAVLEWLRSKEKGDE</sequence>
<gene>
    <name evidence="2" type="ORF">HU737_012945</name>
    <name evidence="1" type="ORF">HU737_11830</name>
</gene>
<reference evidence="2" key="3">
    <citation type="submission" date="2021-06" db="EMBL/GenBank/DDBJ databases">
        <title>Updating the genus Pseudomonas: Description of 43 new species and partition of the Pseudomonas putida group.</title>
        <authorList>
            <person name="Girard L."/>
            <person name="Lood C."/>
            <person name="Vandamme P."/>
            <person name="Rokni-Zadeh H."/>
            <person name="Van Noort V."/>
            <person name="Hofte M."/>
            <person name="Lavigne R."/>
            <person name="De Mot R."/>
        </authorList>
    </citation>
    <scope>NUCLEOTIDE SEQUENCE</scope>
    <source>
        <strain evidence="2">SWRI10</strain>
    </source>
</reference>
<protein>
    <submittedName>
        <fullName evidence="1">Uncharacterized protein</fullName>
    </submittedName>
</protein>
<dbReference type="EMBL" id="JABWRE020000001">
    <property type="protein sequence ID" value="MBV4536893.1"/>
    <property type="molecule type" value="Genomic_DNA"/>
</dbReference>
<dbReference type="Proteomes" id="UP000599879">
    <property type="component" value="Unassembled WGS sequence"/>
</dbReference>
<dbReference type="AlphaFoldDB" id="A0A923FY32"/>
<reference evidence="1" key="2">
    <citation type="submission" date="2020-07" db="EMBL/GenBank/DDBJ databases">
        <authorList>
            <person name="Lood C."/>
            <person name="Girard L."/>
        </authorList>
    </citation>
    <scope>NUCLEOTIDE SEQUENCE</scope>
    <source>
        <strain evidence="1">SWRI10</strain>
    </source>
</reference>
<organism evidence="1">
    <name type="scientific">Pseudomonas urmiensis</name>
    <dbReference type="NCBI Taxonomy" id="2745493"/>
    <lineage>
        <taxon>Bacteria</taxon>
        <taxon>Pseudomonadati</taxon>
        <taxon>Pseudomonadota</taxon>
        <taxon>Gammaproteobacteria</taxon>
        <taxon>Pseudomonadales</taxon>
        <taxon>Pseudomonadaceae</taxon>
        <taxon>Pseudomonas</taxon>
    </lineage>
</organism>
<comment type="caution">
    <text evidence="1">The sequence shown here is derived from an EMBL/GenBank/DDBJ whole genome shotgun (WGS) entry which is preliminary data.</text>
</comment>
<dbReference type="RefSeq" id="WP_186554947.1">
    <property type="nucleotide sequence ID" value="NZ_JABWRE020000001.1"/>
</dbReference>
<proteinExistence type="predicted"/>